<evidence type="ECO:0000313" key="3">
    <source>
        <dbReference type="Proteomes" id="UP001234989"/>
    </source>
</evidence>
<feature type="region of interest" description="Disordered" evidence="1">
    <location>
        <begin position="115"/>
        <end position="140"/>
    </location>
</feature>
<protein>
    <submittedName>
        <fullName evidence="2">Uncharacterized protein</fullName>
    </submittedName>
</protein>
<proteinExistence type="predicted"/>
<organism evidence="2 3">
    <name type="scientific">Solanum verrucosum</name>
    <dbReference type="NCBI Taxonomy" id="315347"/>
    <lineage>
        <taxon>Eukaryota</taxon>
        <taxon>Viridiplantae</taxon>
        <taxon>Streptophyta</taxon>
        <taxon>Embryophyta</taxon>
        <taxon>Tracheophyta</taxon>
        <taxon>Spermatophyta</taxon>
        <taxon>Magnoliopsida</taxon>
        <taxon>eudicotyledons</taxon>
        <taxon>Gunneridae</taxon>
        <taxon>Pentapetalae</taxon>
        <taxon>asterids</taxon>
        <taxon>lamiids</taxon>
        <taxon>Solanales</taxon>
        <taxon>Solanaceae</taxon>
        <taxon>Solanoideae</taxon>
        <taxon>Solaneae</taxon>
        <taxon>Solanum</taxon>
    </lineage>
</organism>
<dbReference type="EMBL" id="CP133618">
    <property type="protein sequence ID" value="WMV40116.1"/>
    <property type="molecule type" value="Genomic_DNA"/>
</dbReference>
<sequence length="140" mass="16149">MFRQCAEMILRFHKSATTALLKVTHEKYMDISLKSKLQMKYLQHMQSFHSVRLSQKAHILHGRALCIHFVIILCYLWTSKQEILNKGGSLVIQRDLDRMIELKEETKMKMANENVGLGLGSGRRSSDQVQNGSSSSELRR</sequence>
<reference evidence="2" key="1">
    <citation type="submission" date="2023-08" db="EMBL/GenBank/DDBJ databases">
        <title>A de novo genome assembly of Solanum verrucosum Schlechtendal, a Mexican diploid species geographically isolated from the other diploid A-genome species in potato relatives.</title>
        <authorList>
            <person name="Hosaka K."/>
        </authorList>
    </citation>
    <scope>NUCLEOTIDE SEQUENCE</scope>
    <source>
        <tissue evidence="2">Young leaves</tissue>
    </source>
</reference>
<dbReference type="AlphaFoldDB" id="A0AAF0U6I2"/>
<evidence type="ECO:0000313" key="2">
    <source>
        <dbReference type="EMBL" id="WMV40116.1"/>
    </source>
</evidence>
<evidence type="ECO:0000256" key="1">
    <source>
        <dbReference type="SAM" id="MobiDB-lite"/>
    </source>
</evidence>
<accession>A0AAF0U6I2</accession>
<feature type="compositionally biased region" description="Low complexity" evidence="1">
    <location>
        <begin position="127"/>
        <end position="140"/>
    </location>
</feature>
<keyword evidence="3" id="KW-1185">Reference proteome</keyword>
<name>A0AAF0U6I2_SOLVR</name>
<gene>
    <name evidence="2" type="ORF">MTR67_033501</name>
</gene>
<dbReference type="Proteomes" id="UP001234989">
    <property type="component" value="Chromosome 7"/>
</dbReference>